<accession>A0A5C2S3B0</accession>
<dbReference type="Proteomes" id="UP000313359">
    <property type="component" value="Unassembled WGS sequence"/>
</dbReference>
<keyword evidence="3" id="KW-1185">Reference proteome</keyword>
<dbReference type="OrthoDB" id="5061070at2759"/>
<dbReference type="AlphaFoldDB" id="A0A5C2S3B0"/>
<name>A0A5C2S3B0_9APHY</name>
<protein>
    <submittedName>
        <fullName evidence="2">Uncharacterized protein</fullName>
    </submittedName>
</protein>
<evidence type="ECO:0000256" key="1">
    <source>
        <dbReference type="SAM" id="MobiDB-lite"/>
    </source>
</evidence>
<reference evidence="2" key="1">
    <citation type="journal article" date="2018" name="Genome Biol. Evol.">
        <title>Genomics and development of Lentinus tigrinus, a white-rot wood-decaying mushroom with dimorphic fruiting bodies.</title>
        <authorList>
            <person name="Wu B."/>
            <person name="Xu Z."/>
            <person name="Knudson A."/>
            <person name="Carlson A."/>
            <person name="Chen N."/>
            <person name="Kovaka S."/>
            <person name="LaButti K."/>
            <person name="Lipzen A."/>
            <person name="Pennachio C."/>
            <person name="Riley R."/>
            <person name="Schakwitz W."/>
            <person name="Umezawa K."/>
            <person name="Ohm R.A."/>
            <person name="Grigoriev I.V."/>
            <person name="Nagy L.G."/>
            <person name="Gibbons J."/>
            <person name="Hibbett D."/>
        </authorList>
    </citation>
    <scope>NUCLEOTIDE SEQUENCE [LARGE SCALE GENOMIC DNA]</scope>
    <source>
        <strain evidence="2">ALCF2SS1-6</strain>
    </source>
</reference>
<evidence type="ECO:0000313" key="3">
    <source>
        <dbReference type="Proteomes" id="UP000313359"/>
    </source>
</evidence>
<feature type="region of interest" description="Disordered" evidence="1">
    <location>
        <begin position="50"/>
        <end position="69"/>
    </location>
</feature>
<sequence>MTPREEPDANHGDGLSDSDYALRRRKMLDIINALHQTGAHMDIDVPVESSWLSASRTPESRRSSSRSPG</sequence>
<proteinExistence type="predicted"/>
<evidence type="ECO:0000313" key="2">
    <source>
        <dbReference type="EMBL" id="RPD58083.1"/>
    </source>
</evidence>
<dbReference type="EMBL" id="ML122277">
    <property type="protein sequence ID" value="RPD58083.1"/>
    <property type="molecule type" value="Genomic_DNA"/>
</dbReference>
<gene>
    <name evidence="2" type="ORF">L227DRAFT_577444</name>
</gene>
<organism evidence="2 3">
    <name type="scientific">Lentinus tigrinus ALCF2SS1-6</name>
    <dbReference type="NCBI Taxonomy" id="1328759"/>
    <lineage>
        <taxon>Eukaryota</taxon>
        <taxon>Fungi</taxon>
        <taxon>Dikarya</taxon>
        <taxon>Basidiomycota</taxon>
        <taxon>Agaricomycotina</taxon>
        <taxon>Agaricomycetes</taxon>
        <taxon>Polyporales</taxon>
        <taxon>Polyporaceae</taxon>
        <taxon>Lentinus</taxon>
    </lineage>
</organism>